<organism evidence="16 17">
    <name type="scientific">Toxocara canis</name>
    <name type="common">Canine roundworm</name>
    <dbReference type="NCBI Taxonomy" id="6265"/>
    <lineage>
        <taxon>Eukaryota</taxon>
        <taxon>Metazoa</taxon>
        <taxon>Ecdysozoa</taxon>
        <taxon>Nematoda</taxon>
        <taxon>Chromadorea</taxon>
        <taxon>Rhabditida</taxon>
        <taxon>Spirurina</taxon>
        <taxon>Ascaridomorpha</taxon>
        <taxon>Ascaridoidea</taxon>
        <taxon>Toxocaridae</taxon>
        <taxon>Toxocara</taxon>
    </lineage>
</organism>
<dbReference type="Gene3D" id="2.60.470.10">
    <property type="entry name" value="Acid-sensing ion channels like domains"/>
    <property type="match status" value="1"/>
</dbReference>
<keyword evidence="4 13" id="KW-0894">Sodium channel</keyword>
<dbReference type="PANTHER" id="PTHR11690:SF275">
    <property type="entry name" value="DEGENERIN MEC-4"/>
    <property type="match status" value="1"/>
</dbReference>
<comment type="caution">
    <text evidence="16">The sequence shown here is derived from an EMBL/GenBank/DDBJ whole genome shotgun (WGS) entry which is preliminary data.</text>
</comment>
<dbReference type="AlphaFoldDB" id="A0A0B2W4G9"/>
<evidence type="ECO:0000313" key="16">
    <source>
        <dbReference type="EMBL" id="KHN88477.1"/>
    </source>
</evidence>
<keyword evidence="11 13" id="KW-0739">Sodium transport</keyword>
<evidence type="ECO:0000256" key="1">
    <source>
        <dbReference type="ARBA" id="ARBA00004141"/>
    </source>
</evidence>
<evidence type="ECO:0000256" key="10">
    <source>
        <dbReference type="ARBA" id="ARBA00023180"/>
    </source>
</evidence>
<keyword evidence="7" id="KW-0915">Sodium</keyword>
<dbReference type="Proteomes" id="UP000031036">
    <property type="component" value="Unassembled WGS sequence"/>
</dbReference>
<dbReference type="PANTHER" id="PTHR11690">
    <property type="entry name" value="AMILORIDE-SENSITIVE SODIUM CHANNEL-RELATED"/>
    <property type="match status" value="1"/>
</dbReference>
<comment type="similarity">
    <text evidence="2 13">Belongs to the amiloride-sensitive sodium channel (TC 1.A.6) family.</text>
</comment>
<evidence type="ECO:0000256" key="8">
    <source>
        <dbReference type="ARBA" id="ARBA00023065"/>
    </source>
</evidence>
<evidence type="ECO:0000256" key="7">
    <source>
        <dbReference type="ARBA" id="ARBA00023053"/>
    </source>
</evidence>
<keyword evidence="8 13" id="KW-0406">Ion transport</keyword>
<keyword evidence="10" id="KW-0325">Glycoprotein</keyword>
<evidence type="ECO:0000256" key="2">
    <source>
        <dbReference type="ARBA" id="ARBA00007193"/>
    </source>
</evidence>
<evidence type="ECO:0000256" key="14">
    <source>
        <dbReference type="SAM" id="MobiDB-lite"/>
    </source>
</evidence>
<evidence type="ECO:0000256" key="12">
    <source>
        <dbReference type="ARBA" id="ARBA00023303"/>
    </source>
</evidence>
<dbReference type="PRINTS" id="PR01078">
    <property type="entry name" value="AMINACHANNEL"/>
</dbReference>
<reference evidence="16 17" key="1">
    <citation type="submission" date="2014-11" db="EMBL/GenBank/DDBJ databases">
        <title>Genetic blueprint of the zoonotic pathogen Toxocara canis.</title>
        <authorList>
            <person name="Zhu X.-Q."/>
            <person name="Korhonen P.K."/>
            <person name="Cai H."/>
            <person name="Young N.D."/>
            <person name="Nejsum P."/>
            <person name="von Samson-Himmelstjerna G."/>
            <person name="Boag P.R."/>
            <person name="Tan P."/>
            <person name="Li Q."/>
            <person name="Min J."/>
            <person name="Yang Y."/>
            <person name="Wang X."/>
            <person name="Fang X."/>
            <person name="Hall R.S."/>
            <person name="Hofmann A."/>
            <person name="Sternberg P.W."/>
            <person name="Jex A.R."/>
            <person name="Gasser R.B."/>
        </authorList>
    </citation>
    <scope>NUCLEOTIDE SEQUENCE [LARGE SCALE GENOMIC DNA]</scope>
    <source>
        <strain evidence="16">PN_DK_2014</strain>
    </source>
</reference>
<sequence length="463" mass="52146">MAWIKNLKNFERLKDSTEYMKAVYGDPLAYLKETEPPEKFLTDREYLGDLGYGECFNSTSSSTQCELISGDFDPKTLPYEKRLAWHFREFCYKTSAHGIPMIGQAPNKYYRQALIIKLYSWGTRNDLDRQEHPNTAPFPAITLCNLNPYKASLATDVELVKRTLSAFDGAMSKAGVNPSSRGRRKRAHAHKSDTHDHIKKASVFEPGYSKCVCEDVEDEAAECEGELYKEQPPKEISERCICAFDRNTNDAWPCHLEPTWTKQFCHSCDDHAFCKKTPGAVGKGKSPCLCAPSGEFCVAYDGRSEILEIWKYLAEGPPTEDPGFLEAMGFAGMTDEVAIVTKAKENIMFAMATLSMEDRQRLSTTKRELVHKCSFNGLACDIEKSLFDIRPMYGLRMLVYVNASDYMPTTEATGIRLTIHDKEDFPFPDTFGYSAPTGYISSFGLRLVSGLLNAYPNDASAFY</sequence>
<evidence type="ECO:0000256" key="3">
    <source>
        <dbReference type="ARBA" id="ARBA00022448"/>
    </source>
</evidence>
<keyword evidence="12 13" id="KW-0407">Ion channel</keyword>
<evidence type="ECO:0000256" key="13">
    <source>
        <dbReference type="RuleBase" id="RU000679"/>
    </source>
</evidence>
<keyword evidence="17" id="KW-1185">Reference proteome</keyword>
<keyword evidence="5 13" id="KW-0812">Transmembrane</keyword>
<proteinExistence type="inferred from homology"/>
<dbReference type="InterPro" id="IPR001873">
    <property type="entry name" value="ENaC"/>
</dbReference>
<evidence type="ECO:0000313" key="17">
    <source>
        <dbReference type="Proteomes" id="UP000031036"/>
    </source>
</evidence>
<feature type="region of interest" description="Disordered" evidence="14">
    <location>
        <begin position="175"/>
        <end position="196"/>
    </location>
</feature>
<evidence type="ECO:0000256" key="11">
    <source>
        <dbReference type="ARBA" id="ARBA00023201"/>
    </source>
</evidence>
<keyword evidence="3 13" id="KW-0813">Transport</keyword>
<gene>
    <name evidence="16" type="primary">mec-4</name>
    <name evidence="16" type="ORF">Tcan_06416</name>
</gene>
<evidence type="ECO:0000256" key="9">
    <source>
        <dbReference type="ARBA" id="ARBA00023136"/>
    </source>
</evidence>
<evidence type="ECO:0000256" key="6">
    <source>
        <dbReference type="ARBA" id="ARBA00022989"/>
    </source>
</evidence>
<evidence type="ECO:0000259" key="15">
    <source>
        <dbReference type="Pfam" id="PF22214"/>
    </source>
</evidence>
<dbReference type="GO" id="GO:0005886">
    <property type="term" value="C:plasma membrane"/>
    <property type="evidence" value="ECO:0007669"/>
    <property type="project" value="TreeGrafter"/>
</dbReference>
<evidence type="ECO:0000256" key="5">
    <source>
        <dbReference type="ARBA" id="ARBA00022692"/>
    </source>
</evidence>
<protein>
    <submittedName>
        <fullName evidence="16">Degenerin mec-4</fullName>
    </submittedName>
</protein>
<dbReference type="Pfam" id="PF22214">
    <property type="entry name" value="Mec-4_10_cyt"/>
    <property type="match status" value="1"/>
</dbReference>
<dbReference type="Pfam" id="PF00858">
    <property type="entry name" value="ASC"/>
    <property type="match status" value="1"/>
</dbReference>
<keyword evidence="9" id="KW-0472">Membrane</keyword>
<evidence type="ECO:0000256" key="4">
    <source>
        <dbReference type="ARBA" id="ARBA00022461"/>
    </source>
</evidence>
<name>A0A0B2W4G9_TOXCA</name>
<dbReference type="OrthoDB" id="5874059at2759"/>
<dbReference type="EMBL" id="JPKZ01000228">
    <property type="protein sequence ID" value="KHN88477.1"/>
    <property type="molecule type" value="Genomic_DNA"/>
</dbReference>
<dbReference type="STRING" id="6265.A0A0B2W4G9"/>
<dbReference type="InterPro" id="IPR054001">
    <property type="entry name" value="Mec-4/10_cyt"/>
</dbReference>
<keyword evidence="6" id="KW-1133">Transmembrane helix</keyword>
<dbReference type="GO" id="GO:0015280">
    <property type="term" value="F:ligand-gated sodium channel activity"/>
    <property type="evidence" value="ECO:0007669"/>
    <property type="project" value="TreeGrafter"/>
</dbReference>
<comment type="subcellular location">
    <subcellularLocation>
        <location evidence="1">Membrane</location>
        <topology evidence="1">Multi-pass membrane protein</topology>
    </subcellularLocation>
</comment>
<accession>A0A0B2W4G9</accession>
<feature type="domain" description="Degenerin mec-4/10 cytosolic" evidence="15">
    <location>
        <begin position="26"/>
        <end position="89"/>
    </location>
</feature>